<dbReference type="EMBL" id="JBHRTQ010000005">
    <property type="protein sequence ID" value="MFC3173687.1"/>
    <property type="molecule type" value="Genomic_DNA"/>
</dbReference>
<evidence type="ECO:0000313" key="5">
    <source>
        <dbReference type="Proteomes" id="UP001595604"/>
    </source>
</evidence>
<accession>A0ABV7INY7</accession>
<dbReference type="Proteomes" id="UP001595604">
    <property type="component" value="Unassembled WGS sequence"/>
</dbReference>
<sequence length="251" mass="26286">MTQAGKVAVVTGAGQGLGRALAIALSEAGFKVALLGRTLAKLEATAALCPGECLPLSCDLIDPDRVREAFARIVARFGRVDVLVNNAASYAAFPLDGATDSQIIDVVHQSLVAPMFCAREAIARMRATGGDIVNISTQSVISPQPLMIVYAAAKGGLEIFSRGLRNELRGENIRVLTVQLGVVAGTVVDDLAEDVRERYGQALRNAGLDRAFVFPGSEPADIAASVVHAVTAPRTTIIEDIVIRGLDQGPA</sequence>
<keyword evidence="5" id="KW-1185">Reference proteome</keyword>
<dbReference type="EC" id="1.-.-.-" evidence="4"/>
<comment type="caution">
    <text evidence="4">The sequence shown here is derived from an EMBL/GenBank/DDBJ whole genome shotgun (WGS) entry which is preliminary data.</text>
</comment>
<dbReference type="RefSeq" id="WP_379509072.1">
    <property type="nucleotide sequence ID" value="NZ_JBHRTQ010000005.1"/>
</dbReference>
<dbReference type="InterPro" id="IPR036291">
    <property type="entry name" value="NAD(P)-bd_dom_sf"/>
</dbReference>
<dbReference type="PRINTS" id="PR00080">
    <property type="entry name" value="SDRFAMILY"/>
</dbReference>
<dbReference type="GO" id="GO:0016491">
    <property type="term" value="F:oxidoreductase activity"/>
    <property type="evidence" value="ECO:0007669"/>
    <property type="project" value="UniProtKB-KW"/>
</dbReference>
<evidence type="ECO:0000256" key="2">
    <source>
        <dbReference type="ARBA" id="ARBA00023002"/>
    </source>
</evidence>
<dbReference type="SUPFAM" id="SSF51735">
    <property type="entry name" value="NAD(P)-binding Rossmann-fold domains"/>
    <property type="match status" value="1"/>
</dbReference>
<evidence type="ECO:0000256" key="1">
    <source>
        <dbReference type="ARBA" id="ARBA00006484"/>
    </source>
</evidence>
<reference evidence="5" key="1">
    <citation type="journal article" date="2019" name="Int. J. Syst. Evol. Microbiol.">
        <title>The Global Catalogue of Microorganisms (GCM) 10K type strain sequencing project: providing services to taxonomists for standard genome sequencing and annotation.</title>
        <authorList>
            <consortium name="The Broad Institute Genomics Platform"/>
            <consortium name="The Broad Institute Genome Sequencing Center for Infectious Disease"/>
            <person name="Wu L."/>
            <person name="Ma J."/>
        </authorList>
    </citation>
    <scope>NUCLEOTIDE SEQUENCE [LARGE SCALE GENOMIC DNA]</scope>
    <source>
        <strain evidence="5">KCTC 42984</strain>
    </source>
</reference>
<proteinExistence type="inferred from homology"/>
<dbReference type="PANTHER" id="PTHR44196">
    <property type="entry name" value="DEHYDROGENASE/REDUCTASE SDR FAMILY MEMBER 7B"/>
    <property type="match status" value="1"/>
</dbReference>
<evidence type="ECO:0000256" key="3">
    <source>
        <dbReference type="RuleBase" id="RU000363"/>
    </source>
</evidence>
<name>A0ABV7INY7_9SPHN</name>
<dbReference type="PANTHER" id="PTHR44196:SF1">
    <property type="entry name" value="DEHYDROGENASE_REDUCTASE SDR FAMILY MEMBER 7B"/>
    <property type="match status" value="1"/>
</dbReference>
<comment type="similarity">
    <text evidence="1 3">Belongs to the short-chain dehydrogenases/reductases (SDR) family.</text>
</comment>
<keyword evidence="2 4" id="KW-0560">Oxidoreductase</keyword>
<protein>
    <submittedName>
        <fullName evidence="4">SDR family oxidoreductase</fullName>
        <ecNumber evidence="4">1.-.-.-</ecNumber>
    </submittedName>
</protein>
<evidence type="ECO:0000313" key="4">
    <source>
        <dbReference type="EMBL" id="MFC3173687.1"/>
    </source>
</evidence>
<dbReference type="PRINTS" id="PR00081">
    <property type="entry name" value="GDHRDH"/>
</dbReference>
<dbReference type="Pfam" id="PF00106">
    <property type="entry name" value="adh_short"/>
    <property type="match status" value="1"/>
</dbReference>
<gene>
    <name evidence="4" type="ORF">ACFOD9_05425</name>
</gene>
<dbReference type="CDD" id="cd05233">
    <property type="entry name" value="SDR_c"/>
    <property type="match status" value="1"/>
</dbReference>
<dbReference type="Gene3D" id="3.40.50.720">
    <property type="entry name" value="NAD(P)-binding Rossmann-like Domain"/>
    <property type="match status" value="1"/>
</dbReference>
<dbReference type="InterPro" id="IPR002347">
    <property type="entry name" value="SDR_fam"/>
</dbReference>
<organism evidence="4 5">
    <name type="scientific">Novosphingobium bradum</name>
    <dbReference type="NCBI Taxonomy" id="1737444"/>
    <lineage>
        <taxon>Bacteria</taxon>
        <taxon>Pseudomonadati</taxon>
        <taxon>Pseudomonadota</taxon>
        <taxon>Alphaproteobacteria</taxon>
        <taxon>Sphingomonadales</taxon>
        <taxon>Sphingomonadaceae</taxon>
        <taxon>Novosphingobium</taxon>
    </lineage>
</organism>